<feature type="region of interest" description="Disordered" evidence="1">
    <location>
        <begin position="28"/>
        <end position="83"/>
    </location>
</feature>
<feature type="region of interest" description="Disordered" evidence="1">
    <location>
        <begin position="97"/>
        <end position="118"/>
    </location>
</feature>
<dbReference type="Proteomes" id="UP000248889">
    <property type="component" value="Unassembled WGS sequence"/>
</dbReference>
<evidence type="ECO:0000313" key="3">
    <source>
        <dbReference type="EMBL" id="RAG81083.1"/>
    </source>
</evidence>
<name>A0A2X0IBV9_9ACTN</name>
<dbReference type="AlphaFoldDB" id="A0A2X0IBV9"/>
<evidence type="ECO:0008006" key="5">
    <source>
        <dbReference type="Google" id="ProtNLM"/>
    </source>
</evidence>
<feature type="non-terminal residue" evidence="3">
    <location>
        <position position="1"/>
    </location>
</feature>
<keyword evidence="4" id="KW-1185">Reference proteome</keyword>
<evidence type="ECO:0000313" key="4">
    <source>
        <dbReference type="Proteomes" id="UP000248889"/>
    </source>
</evidence>
<proteinExistence type="predicted"/>
<organism evidence="3 4">
    <name type="scientific">Streptacidiphilus pinicola</name>
    <dbReference type="NCBI Taxonomy" id="2219663"/>
    <lineage>
        <taxon>Bacteria</taxon>
        <taxon>Bacillati</taxon>
        <taxon>Actinomycetota</taxon>
        <taxon>Actinomycetes</taxon>
        <taxon>Kitasatosporales</taxon>
        <taxon>Streptomycetaceae</taxon>
        <taxon>Streptacidiphilus</taxon>
    </lineage>
</organism>
<feature type="signal peptide" evidence="2">
    <location>
        <begin position="1"/>
        <end position="20"/>
    </location>
</feature>
<protein>
    <recommendedName>
        <fullName evidence="5">Serine/threonine protein kinase</fullName>
    </recommendedName>
</protein>
<feature type="non-terminal residue" evidence="3">
    <location>
        <position position="118"/>
    </location>
</feature>
<keyword evidence="2" id="KW-0732">Signal</keyword>
<feature type="compositionally biased region" description="Low complexity" evidence="1">
    <location>
        <begin position="28"/>
        <end position="40"/>
    </location>
</feature>
<feature type="compositionally biased region" description="Low complexity" evidence="1">
    <location>
        <begin position="68"/>
        <end position="81"/>
    </location>
</feature>
<reference evidence="3 4" key="1">
    <citation type="submission" date="2018-06" db="EMBL/GenBank/DDBJ databases">
        <title>Streptacidiphilus pinicola sp. nov., isolated from pine grove soil.</title>
        <authorList>
            <person name="Roh S.G."/>
            <person name="Park S."/>
            <person name="Kim M.-K."/>
            <person name="Yun B.-R."/>
            <person name="Park J."/>
            <person name="Kim M.J."/>
            <person name="Kim Y.S."/>
            <person name="Kim S.B."/>
        </authorList>
    </citation>
    <scope>NUCLEOTIDE SEQUENCE [LARGE SCALE GENOMIC DNA]</scope>
    <source>
        <strain evidence="3 4">MMS16-CNU450</strain>
    </source>
</reference>
<evidence type="ECO:0000256" key="2">
    <source>
        <dbReference type="SAM" id="SignalP"/>
    </source>
</evidence>
<evidence type="ECO:0000256" key="1">
    <source>
        <dbReference type="SAM" id="MobiDB-lite"/>
    </source>
</evidence>
<dbReference type="EMBL" id="QKYN01000179">
    <property type="protein sequence ID" value="RAG81083.1"/>
    <property type="molecule type" value="Genomic_DNA"/>
</dbReference>
<feature type="chain" id="PRO_5038415243" description="Serine/threonine protein kinase" evidence="2">
    <location>
        <begin position="21"/>
        <end position="118"/>
    </location>
</feature>
<sequence length="118" mass="10648">RRGRAGRLAPALLLAGLGFAGLCTVAGSSGPGGTASAQGAVPPSVPALTGPGLGGDPVVPQVPGSGGASVAAAGPTAVPSTQPTRIDDTAAAAAVAPAPTTSATGSSSSLAALPPFGG</sequence>
<accession>A0A2X0IBV9</accession>
<gene>
    <name evidence="3" type="ORF">DN069_34575</name>
</gene>
<comment type="caution">
    <text evidence="3">The sequence shown here is derived from an EMBL/GenBank/DDBJ whole genome shotgun (WGS) entry which is preliminary data.</text>
</comment>